<protein>
    <recommendedName>
        <fullName evidence="2">AAA family ATPase</fullName>
    </recommendedName>
</protein>
<evidence type="ECO:0000313" key="1">
    <source>
        <dbReference type="EMBL" id="AXY40439.1"/>
    </source>
</evidence>
<accession>A0A385HDS3</accession>
<name>A0A385HDS3_SALEN</name>
<evidence type="ECO:0008006" key="2">
    <source>
        <dbReference type="Google" id="ProtNLM"/>
    </source>
</evidence>
<proteinExistence type="predicted"/>
<organism evidence="1">
    <name type="scientific">Salmonella enteritidis</name>
    <dbReference type="NCBI Taxonomy" id="149539"/>
    <lineage>
        <taxon>Bacteria</taxon>
        <taxon>Pseudomonadati</taxon>
        <taxon>Pseudomonadota</taxon>
        <taxon>Gammaproteobacteria</taxon>
        <taxon>Enterobacterales</taxon>
        <taxon>Enterobacteriaceae</taxon>
        <taxon>Salmonella</taxon>
    </lineage>
</organism>
<sequence length="191" mass="21569">MIILLNGPLGIGKSTLAEALMERVENCVMLDGDHVVAVNPSPLDEIEYLHQTLTLLVQHHKQSGYRHFVINHIWRTPAEIDDLRLRLANIKADTDFVCFLLELPLDENIRRIRARQKSRAMSEEDFEMHTVMEERTILSARADEKLGEPIRRIGSTRRTCCGTTGASGDAIRLMDMPPNNSFKPTPLRGAA</sequence>
<dbReference type="SUPFAM" id="SSF52540">
    <property type="entry name" value="P-loop containing nucleoside triphosphate hydrolases"/>
    <property type="match status" value="1"/>
</dbReference>
<reference evidence="1" key="1">
    <citation type="submission" date="2018-07" db="EMBL/GenBank/DDBJ databases">
        <authorList>
            <person name="Quirk P.G."/>
            <person name="Krulwich T.A."/>
        </authorList>
    </citation>
    <scope>NUCLEOTIDE SEQUENCE</scope>
    <source>
        <strain evidence="1">SH14G1576</strain>
    </source>
</reference>
<dbReference type="InterPro" id="IPR027417">
    <property type="entry name" value="P-loop_NTPase"/>
</dbReference>
<dbReference type="Pfam" id="PF13671">
    <property type="entry name" value="AAA_33"/>
    <property type="match status" value="1"/>
</dbReference>
<dbReference type="EMBL" id="MH704576">
    <property type="protein sequence ID" value="AXY40439.1"/>
    <property type="molecule type" value="Genomic_DNA"/>
</dbReference>
<dbReference type="Gene3D" id="3.40.50.300">
    <property type="entry name" value="P-loop containing nucleotide triphosphate hydrolases"/>
    <property type="match status" value="1"/>
</dbReference>
<dbReference type="NCBIfam" id="NF038208">
    <property type="entry name" value="garosamine_AAA"/>
    <property type="match status" value="1"/>
</dbReference>
<dbReference type="AlphaFoldDB" id="A0A385HDS3"/>